<keyword evidence="1" id="KW-0812">Transmembrane</keyword>
<evidence type="ECO:0000256" key="1">
    <source>
        <dbReference type="SAM" id="Phobius"/>
    </source>
</evidence>
<dbReference type="STRING" id="1121321.SAMN04488530_10111"/>
<dbReference type="EMBL" id="FQWX01000001">
    <property type="protein sequence ID" value="SHG36095.1"/>
    <property type="molecule type" value="Genomic_DNA"/>
</dbReference>
<proteinExistence type="predicted"/>
<evidence type="ECO:0000313" key="2">
    <source>
        <dbReference type="EMBL" id="SHG36095.1"/>
    </source>
</evidence>
<dbReference type="Proteomes" id="UP000243255">
    <property type="component" value="Unassembled WGS sequence"/>
</dbReference>
<dbReference type="RefSeq" id="WP_073123016.1">
    <property type="nucleotide sequence ID" value="NZ_BAABCH010000010.1"/>
</dbReference>
<dbReference type="OrthoDB" id="1754314at2"/>
<sequence>MKRCVYCDSKIKSPNKKLILTDDKSNQIYTCSEGCKQKIDSFHKNKKFLSIVSKLELVLGLSGIVFFMLKWTLATEIVLGIDGLLMITFPEAGFKEDRQNVGLEKFKTQSRAFGGIILIMLFAVLTVLNRK</sequence>
<feature type="transmembrane region" description="Helical" evidence="1">
    <location>
        <begin position="112"/>
        <end position="128"/>
    </location>
</feature>
<organism evidence="2 3">
    <name type="scientific">Asaccharospora irregularis DSM 2635</name>
    <dbReference type="NCBI Taxonomy" id="1121321"/>
    <lineage>
        <taxon>Bacteria</taxon>
        <taxon>Bacillati</taxon>
        <taxon>Bacillota</taxon>
        <taxon>Clostridia</taxon>
        <taxon>Peptostreptococcales</taxon>
        <taxon>Peptostreptococcaceae</taxon>
        <taxon>Asaccharospora</taxon>
    </lineage>
</organism>
<evidence type="ECO:0000313" key="3">
    <source>
        <dbReference type="Proteomes" id="UP000243255"/>
    </source>
</evidence>
<keyword evidence="3" id="KW-1185">Reference proteome</keyword>
<accession>A0A1M5J6V6</accession>
<keyword evidence="1" id="KW-1133">Transmembrane helix</keyword>
<protein>
    <submittedName>
        <fullName evidence="2">Uncharacterized protein</fullName>
    </submittedName>
</protein>
<dbReference type="AlphaFoldDB" id="A0A1M5J6V6"/>
<reference evidence="3" key="1">
    <citation type="submission" date="2016-11" db="EMBL/GenBank/DDBJ databases">
        <authorList>
            <person name="Varghese N."/>
            <person name="Submissions S."/>
        </authorList>
    </citation>
    <scope>NUCLEOTIDE SEQUENCE [LARGE SCALE GENOMIC DNA]</scope>
    <source>
        <strain evidence="3">DSM 2635</strain>
    </source>
</reference>
<feature type="transmembrane region" description="Helical" evidence="1">
    <location>
        <begin position="48"/>
        <end position="69"/>
    </location>
</feature>
<gene>
    <name evidence="2" type="ORF">SAMN04488530_10111</name>
</gene>
<keyword evidence="1" id="KW-0472">Membrane</keyword>
<name>A0A1M5J6V6_9FIRM</name>